<dbReference type="EMBL" id="QKRW01000033">
    <property type="protein sequence ID" value="RAL61261.1"/>
    <property type="molecule type" value="Genomic_DNA"/>
</dbReference>
<evidence type="ECO:0000256" key="1">
    <source>
        <dbReference type="SAM" id="MobiDB-lite"/>
    </source>
</evidence>
<keyword evidence="3" id="KW-1185">Reference proteome</keyword>
<sequence>MHRGNPQELAIINNQTADTSTKNKVASNQPRWREDLKKAILTMDQENPSSPPSWPPLSQPSRSPTPKQTPALEKRASTQFAVYTDSACGGGAVIFTDTAAPDQG</sequence>
<name>A0A395IM83_9HELO</name>
<gene>
    <name evidence="2" type="ORF">DID88_010340</name>
</gene>
<proteinExistence type="predicted"/>
<dbReference type="AlphaFoldDB" id="A0A395IM83"/>
<protein>
    <submittedName>
        <fullName evidence="2">Uncharacterized protein</fullName>
    </submittedName>
</protein>
<comment type="caution">
    <text evidence="2">The sequence shown here is derived from an EMBL/GenBank/DDBJ whole genome shotgun (WGS) entry which is preliminary data.</text>
</comment>
<dbReference type="Proteomes" id="UP000249056">
    <property type="component" value="Unassembled WGS sequence"/>
</dbReference>
<organism evidence="2 3">
    <name type="scientific">Monilinia fructigena</name>
    <dbReference type="NCBI Taxonomy" id="38457"/>
    <lineage>
        <taxon>Eukaryota</taxon>
        <taxon>Fungi</taxon>
        <taxon>Dikarya</taxon>
        <taxon>Ascomycota</taxon>
        <taxon>Pezizomycotina</taxon>
        <taxon>Leotiomycetes</taxon>
        <taxon>Helotiales</taxon>
        <taxon>Sclerotiniaceae</taxon>
        <taxon>Monilinia</taxon>
    </lineage>
</organism>
<feature type="compositionally biased region" description="Pro residues" evidence="1">
    <location>
        <begin position="49"/>
        <end position="58"/>
    </location>
</feature>
<reference evidence="2 3" key="1">
    <citation type="submission" date="2018-06" db="EMBL/GenBank/DDBJ databases">
        <title>Genome Sequence of the Brown Rot Fungal Pathogen Monilinia fructigena.</title>
        <authorList>
            <person name="Landi L."/>
            <person name="De Miccolis Angelini R.M."/>
            <person name="Pollastro S."/>
            <person name="Abate D."/>
            <person name="Faretra F."/>
            <person name="Romanazzi G."/>
        </authorList>
    </citation>
    <scope>NUCLEOTIDE SEQUENCE [LARGE SCALE GENOMIC DNA]</scope>
    <source>
        <strain evidence="2 3">Mfrg269</strain>
    </source>
</reference>
<dbReference type="OrthoDB" id="3533794at2759"/>
<feature type="region of interest" description="Disordered" evidence="1">
    <location>
        <begin position="1"/>
        <end position="76"/>
    </location>
</feature>
<accession>A0A395IM83</accession>
<feature type="compositionally biased region" description="Polar residues" evidence="1">
    <location>
        <begin position="12"/>
        <end position="30"/>
    </location>
</feature>
<evidence type="ECO:0000313" key="2">
    <source>
        <dbReference type="EMBL" id="RAL61261.1"/>
    </source>
</evidence>
<evidence type="ECO:0000313" key="3">
    <source>
        <dbReference type="Proteomes" id="UP000249056"/>
    </source>
</evidence>